<dbReference type="EMBL" id="UGQY01000003">
    <property type="protein sequence ID" value="STZ88374.1"/>
    <property type="molecule type" value="Genomic_DNA"/>
</dbReference>
<name>A0A378UU16_MYCFO</name>
<feature type="compositionally biased region" description="Acidic residues" evidence="1">
    <location>
        <begin position="11"/>
        <end position="20"/>
    </location>
</feature>
<dbReference type="RefSeq" id="WP_131722257.1">
    <property type="nucleotide sequence ID" value="NZ_CP110127.1"/>
</dbReference>
<accession>A0A378UU16</accession>
<evidence type="ECO:0000313" key="3">
    <source>
        <dbReference type="Proteomes" id="UP000255389"/>
    </source>
</evidence>
<protein>
    <submittedName>
        <fullName evidence="2">ESX-1 secretion-associated protein EspH</fullName>
    </submittedName>
</protein>
<proteinExistence type="predicted"/>
<reference evidence="2 3" key="1">
    <citation type="submission" date="2018-06" db="EMBL/GenBank/DDBJ databases">
        <authorList>
            <consortium name="Pathogen Informatics"/>
            <person name="Doyle S."/>
        </authorList>
    </citation>
    <scope>NUCLEOTIDE SEQUENCE [LARGE SCALE GENOMIC DNA]</scope>
    <source>
        <strain evidence="2 3">NCTC1542</strain>
    </source>
</reference>
<evidence type="ECO:0000256" key="1">
    <source>
        <dbReference type="SAM" id="MobiDB-lite"/>
    </source>
</evidence>
<feature type="region of interest" description="Disordered" evidence="1">
    <location>
        <begin position="1"/>
        <end position="46"/>
    </location>
</feature>
<evidence type="ECO:0000313" key="2">
    <source>
        <dbReference type="EMBL" id="STZ88374.1"/>
    </source>
</evidence>
<sequence>MGNEWAPSGGDWDDDDEVDVDNSMQLDGLPDYDDYSPTDDGNHDNWIVESHDARQPSTAEDDSTVETLIVTARNPGGSVTATATIDGRVFQLDLAPLVTRMTEPELAAEIVKVCGLATKQAEAAQYYLVANLMDELGQDPAGTRAFLEHTIGLPSPETVLNEKAQMFADHYADPDWRD</sequence>
<dbReference type="GeneID" id="93414913"/>
<organism evidence="2 3">
    <name type="scientific">Mycolicibacterium fortuitum</name>
    <name type="common">Mycobacterium fortuitum</name>
    <dbReference type="NCBI Taxonomy" id="1766"/>
    <lineage>
        <taxon>Bacteria</taxon>
        <taxon>Bacillati</taxon>
        <taxon>Actinomycetota</taxon>
        <taxon>Actinomycetes</taxon>
        <taxon>Mycobacteriales</taxon>
        <taxon>Mycobacteriaceae</taxon>
        <taxon>Mycolicibacterium</taxon>
    </lineage>
</organism>
<gene>
    <name evidence="2" type="primary">espH_2</name>
    <name evidence="2" type="ORF">NCTC1542_03158</name>
</gene>
<dbReference type="Proteomes" id="UP000255389">
    <property type="component" value="Unassembled WGS sequence"/>
</dbReference>
<dbReference type="AlphaFoldDB" id="A0A378UU16"/>